<reference evidence="2 3" key="1">
    <citation type="submission" date="2024-04" db="EMBL/GenBank/DDBJ databases">
        <title>genome sequences of Mucor flavus KT1a and Helicostylum pulchrum KT1b strains isolated from the surface of a dry-aged beef.</title>
        <authorList>
            <person name="Toyotome T."/>
            <person name="Hosono M."/>
            <person name="Torimaru M."/>
            <person name="Fukuda K."/>
            <person name="Mikami N."/>
        </authorList>
    </citation>
    <scope>NUCLEOTIDE SEQUENCE [LARGE SCALE GENOMIC DNA]</scope>
    <source>
        <strain evidence="2 3">KT1a</strain>
    </source>
</reference>
<dbReference type="InterPro" id="IPR051870">
    <property type="entry name" value="Elongin-A_domain"/>
</dbReference>
<organism evidence="2 3">
    <name type="scientific">Mucor flavus</name>
    <dbReference type="NCBI Taxonomy" id="439312"/>
    <lineage>
        <taxon>Eukaryota</taxon>
        <taxon>Fungi</taxon>
        <taxon>Fungi incertae sedis</taxon>
        <taxon>Mucoromycota</taxon>
        <taxon>Mucoromycotina</taxon>
        <taxon>Mucoromycetes</taxon>
        <taxon>Mucorales</taxon>
        <taxon>Mucorineae</taxon>
        <taxon>Mucoraceae</taxon>
        <taxon>Mucor</taxon>
    </lineage>
</organism>
<dbReference type="PANTHER" id="PTHR15141:SF76">
    <property type="entry name" value="TRANSCRIPTION ELONGATION FACTOR B POLYPEPTIDE 3"/>
    <property type="match status" value="1"/>
</dbReference>
<feature type="compositionally biased region" description="Basic and acidic residues" evidence="1">
    <location>
        <begin position="250"/>
        <end position="276"/>
    </location>
</feature>
<protein>
    <recommendedName>
        <fullName evidence="4">Elongin-A</fullName>
    </recommendedName>
</protein>
<evidence type="ECO:0000313" key="3">
    <source>
        <dbReference type="Proteomes" id="UP001473302"/>
    </source>
</evidence>
<keyword evidence="3" id="KW-1185">Reference proteome</keyword>
<dbReference type="Pfam" id="PF06881">
    <property type="entry name" value="Elongin_A"/>
    <property type="match status" value="1"/>
</dbReference>
<evidence type="ECO:0000313" key="2">
    <source>
        <dbReference type="EMBL" id="GAA5808727.1"/>
    </source>
</evidence>
<evidence type="ECO:0000256" key="1">
    <source>
        <dbReference type="SAM" id="MobiDB-lite"/>
    </source>
</evidence>
<proteinExistence type="predicted"/>
<feature type="region of interest" description="Disordered" evidence="1">
    <location>
        <begin position="250"/>
        <end position="280"/>
    </location>
</feature>
<dbReference type="Gene3D" id="6.10.250.3180">
    <property type="match status" value="1"/>
</dbReference>
<dbReference type="EMBL" id="BAABUK010000003">
    <property type="protein sequence ID" value="GAA5808727.1"/>
    <property type="molecule type" value="Genomic_DNA"/>
</dbReference>
<comment type="caution">
    <text evidence="2">The sequence shown here is derived from an EMBL/GenBank/DDBJ whole genome shotgun (WGS) entry which is preliminary data.</text>
</comment>
<gene>
    <name evidence="2" type="ORF">MFLAVUS_002122</name>
</gene>
<sequence length="295" mass="33921">MPVKSLVRCCQDSLTKSLDVLAEVGCVPYSLLKSSLRNATAQQLYRIERANPGLAAESDELWLNHCLIFKEIRDDYERGLHRDPKEWRELYLNQHKEMERKRREIKERVATQYSKIKNEKAARSIKVLHGIVPTARNHSYESARQSTMSKLFQQTKRAASKATSIYQQPKKSTAAPSVAQNFLYAPSASNLIRAPKPPSKLMRAYQHNRIQYPSQKAPLADLIAPRSAIPLTTNIERVAKKRKVEEKKVDRRDVKRDLNKESNRVLHKDSDKDMNKAAKRKPAAMVNFNIFNELS</sequence>
<dbReference type="PANTHER" id="PTHR15141">
    <property type="entry name" value="TRANSCRIPTION ELONGATION FACTOR B POLYPEPTIDE 3"/>
    <property type="match status" value="1"/>
</dbReference>
<dbReference type="Proteomes" id="UP001473302">
    <property type="component" value="Unassembled WGS sequence"/>
</dbReference>
<evidence type="ECO:0008006" key="4">
    <source>
        <dbReference type="Google" id="ProtNLM"/>
    </source>
</evidence>
<dbReference type="InterPro" id="IPR010684">
    <property type="entry name" value="RNA_pol_II_trans_fac_SIII_A"/>
</dbReference>
<accession>A0ABP9YPF8</accession>
<name>A0ABP9YPF8_9FUNG</name>